<organism evidence="8">
    <name type="scientific">Cacopsylla melanoneura</name>
    <dbReference type="NCBI Taxonomy" id="428564"/>
    <lineage>
        <taxon>Eukaryota</taxon>
        <taxon>Metazoa</taxon>
        <taxon>Ecdysozoa</taxon>
        <taxon>Arthropoda</taxon>
        <taxon>Hexapoda</taxon>
        <taxon>Insecta</taxon>
        <taxon>Pterygota</taxon>
        <taxon>Neoptera</taxon>
        <taxon>Paraneoptera</taxon>
        <taxon>Hemiptera</taxon>
        <taxon>Sternorrhyncha</taxon>
        <taxon>Psylloidea</taxon>
        <taxon>Psyllidae</taxon>
        <taxon>Psyllinae</taxon>
        <taxon>Cacopsylla</taxon>
    </lineage>
</organism>
<evidence type="ECO:0000256" key="5">
    <source>
        <dbReference type="ARBA" id="ARBA00022801"/>
    </source>
</evidence>
<dbReference type="PANTHER" id="PTHR10286">
    <property type="entry name" value="INORGANIC PYROPHOSPHATASE"/>
    <property type="match status" value="1"/>
</dbReference>
<name>A0A8D8Z2Z6_9HEMI</name>
<feature type="chain" id="PRO_5034140252" description="inorganic diphosphatase" evidence="7">
    <location>
        <begin position="19"/>
        <end position="341"/>
    </location>
</feature>
<dbReference type="InterPro" id="IPR008162">
    <property type="entry name" value="Pyrophosphatase"/>
</dbReference>
<evidence type="ECO:0000256" key="4">
    <source>
        <dbReference type="ARBA" id="ARBA00022723"/>
    </source>
</evidence>
<dbReference type="GO" id="GO:0006796">
    <property type="term" value="P:phosphate-containing compound metabolic process"/>
    <property type="evidence" value="ECO:0007669"/>
    <property type="project" value="InterPro"/>
</dbReference>
<dbReference type="Gene3D" id="3.90.80.10">
    <property type="entry name" value="Inorganic pyrophosphatase"/>
    <property type="match status" value="1"/>
</dbReference>
<comment type="cofactor">
    <cofactor evidence="1">
        <name>Mg(2+)</name>
        <dbReference type="ChEBI" id="CHEBI:18420"/>
    </cofactor>
</comment>
<dbReference type="EMBL" id="HBUF01409831">
    <property type="protein sequence ID" value="CAG6738832.1"/>
    <property type="molecule type" value="Transcribed_RNA"/>
</dbReference>
<keyword evidence="5" id="KW-0378">Hydrolase</keyword>
<dbReference type="InterPro" id="IPR036649">
    <property type="entry name" value="Pyrophosphatase_sf"/>
</dbReference>
<keyword evidence="4" id="KW-0479">Metal-binding</keyword>
<feature type="signal peptide" evidence="7">
    <location>
        <begin position="1"/>
        <end position="18"/>
    </location>
</feature>
<evidence type="ECO:0000256" key="6">
    <source>
        <dbReference type="ARBA" id="ARBA00022842"/>
    </source>
</evidence>
<proteinExistence type="inferred from homology"/>
<protein>
    <recommendedName>
        <fullName evidence="3">inorganic diphosphatase</fullName>
        <ecNumber evidence="3">3.6.1.1</ecNumber>
    </recommendedName>
</protein>
<sequence length="341" mass="38924">MTFLHLLVIVLLASTVYTSHEQHTSPVQLSTPKKELRWGRTRFHMKMRVATDNPRCPTKLKFKLIERGTPGTDSHRLFYETQHGIISPLHDIPLFASMQDKVFNMIVEVPSMQDDKWELSLGEYLNPLRRQDCHLHNLYMWNYGSFPNTYENPDESDYFTGKGGDGAPIDVIDIGEKQMKRGQVVRVKVLGVLGLISKQKIDWKIIAININDTNAARLNDADDVHKHFPGYLNSTVEWFQHYNVPDGRALNRIALKGQVRGSKFAWKVIEKAMQKWILMAMARVKHPAVCMVNTISGKDESEFKIPFEEAKRVLYNGAIPSVLLTTTPPSTTDTTHLQTVP</sequence>
<evidence type="ECO:0000256" key="3">
    <source>
        <dbReference type="ARBA" id="ARBA00012146"/>
    </source>
</evidence>
<dbReference type="AlphaFoldDB" id="A0A8D8Z2Z6"/>
<keyword evidence="6" id="KW-0460">Magnesium</keyword>
<evidence type="ECO:0000256" key="1">
    <source>
        <dbReference type="ARBA" id="ARBA00001946"/>
    </source>
</evidence>
<reference evidence="8" key="1">
    <citation type="submission" date="2021-05" db="EMBL/GenBank/DDBJ databases">
        <authorList>
            <person name="Alioto T."/>
            <person name="Alioto T."/>
            <person name="Gomez Garrido J."/>
        </authorList>
    </citation>
    <scope>NUCLEOTIDE SEQUENCE</scope>
</reference>
<dbReference type="GO" id="GO:0005737">
    <property type="term" value="C:cytoplasm"/>
    <property type="evidence" value="ECO:0007669"/>
    <property type="project" value="InterPro"/>
</dbReference>
<keyword evidence="7" id="KW-0732">Signal</keyword>
<accession>A0A8D8Z2Z6</accession>
<dbReference type="Pfam" id="PF00719">
    <property type="entry name" value="Pyrophosphatase"/>
    <property type="match status" value="1"/>
</dbReference>
<dbReference type="GO" id="GO:0004427">
    <property type="term" value="F:inorganic diphosphate phosphatase activity"/>
    <property type="evidence" value="ECO:0007669"/>
    <property type="project" value="UniProtKB-EC"/>
</dbReference>
<dbReference type="EC" id="3.6.1.1" evidence="3"/>
<dbReference type="GO" id="GO:0000287">
    <property type="term" value="F:magnesium ion binding"/>
    <property type="evidence" value="ECO:0007669"/>
    <property type="project" value="InterPro"/>
</dbReference>
<evidence type="ECO:0000256" key="2">
    <source>
        <dbReference type="ARBA" id="ARBA00006220"/>
    </source>
</evidence>
<evidence type="ECO:0000256" key="7">
    <source>
        <dbReference type="SAM" id="SignalP"/>
    </source>
</evidence>
<evidence type="ECO:0000313" key="8">
    <source>
        <dbReference type="EMBL" id="CAG6738832.1"/>
    </source>
</evidence>
<dbReference type="SUPFAM" id="SSF50324">
    <property type="entry name" value="Inorganic pyrophosphatase"/>
    <property type="match status" value="1"/>
</dbReference>
<comment type="similarity">
    <text evidence="2">Belongs to the PPase family.</text>
</comment>